<comment type="caution">
    <text evidence="1">The sequence shown here is derived from an EMBL/GenBank/DDBJ whole genome shotgun (WGS) entry which is preliminary data.</text>
</comment>
<dbReference type="Proteomes" id="UP001474181">
    <property type="component" value="Unassembled WGS sequence"/>
</dbReference>
<proteinExistence type="predicted"/>
<accession>A0ABV1WTS3</accession>
<sequence>MLDADTAGCVLTWLNNGGTLDPERSRILQSRIEDLDRVIPEITDPAGIQYYQRLRRLALLDAAGLSDSE</sequence>
<protein>
    <submittedName>
        <fullName evidence="1">Uncharacterized protein</fullName>
    </submittedName>
</protein>
<dbReference type="RefSeq" id="WP_350779984.1">
    <property type="nucleotide sequence ID" value="NZ_JBEPEK010000064.1"/>
</dbReference>
<dbReference type="EMBL" id="JBEPEK010000064">
    <property type="protein sequence ID" value="MER7180160.1"/>
    <property type="molecule type" value="Genomic_DNA"/>
</dbReference>
<reference evidence="1 2" key="1">
    <citation type="submission" date="2024-06" db="EMBL/GenBank/DDBJ databases">
        <title>The Natural Products Discovery Center: Release of the First 8490 Sequenced Strains for Exploring Actinobacteria Biosynthetic Diversity.</title>
        <authorList>
            <person name="Kalkreuter E."/>
            <person name="Kautsar S.A."/>
            <person name="Yang D."/>
            <person name="Bader C.D."/>
            <person name="Teijaro C.N."/>
            <person name="Fluegel L."/>
            <person name="Davis C.M."/>
            <person name="Simpson J.R."/>
            <person name="Lauterbach L."/>
            <person name="Steele A.D."/>
            <person name="Gui C."/>
            <person name="Meng S."/>
            <person name="Li G."/>
            <person name="Viehrig K."/>
            <person name="Ye F."/>
            <person name="Su P."/>
            <person name="Kiefer A.F."/>
            <person name="Nichols A."/>
            <person name="Cepeda A.J."/>
            <person name="Yan W."/>
            <person name="Fan B."/>
            <person name="Jiang Y."/>
            <person name="Adhikari A."/>
            <person name="Zheng C.-J."/>
            <person name="Schuster L."/>
            <person name="Cowan T.M."/>
            <person name="Smanski M.J."/>
            <person name="Chevrette M.G."/>
            <person name="De Carvalho L.P.S."/>
            <person name="Shen B."/>
        </authorList>
    </citation>
    <scope>NUCLEOTIDE SEQUENCE [LARGE SCALE GENOMIC DNA]</scope>
    <source>
        <strain evidence="1 2">NPDC000234</strain>
    </source>
</reference>
<evidence type="ECO:0000313" key="1">
    <source>
        <dbReference type="EMBL" id="MER7180160.1"/>
    </source>
</evidence>
<keyword evidence="2" id="KW-1185">Reference proteome</keyword>
<organism evidence="1 2">
    <name type="scientific">Streptomyces hyaluromycini</name>
    <dbReference type="NCBI Taxonomy" id="1377993"/>
    <lineage>
        <taxon>Bacteria</taxon>
        <taxon>Bacillati</taxon>
        <taxon>Actinomycetota</taxon>
        <taxon>Actinomycetes</taxon>
        <taxon>Kitasatosporales</taxon>
        <taxon>Streptomycetaceae</taxon>
        <taxon>Streptomyces</taxon>
    </lineage>
</organism>
<name>A0ABV1WTS3_9ACTN</name>
<evidence type="ECO:0000313" key="2">
    <source>
        <dbReference type="Proteomes" id="UP001474181"/>
    </source>
</evidence>
<gene>
    <name evidence="1" type="ORF">ABT404_11870</name>
</gene>